<name>A0A4V3CG93_9GAMM</name>
<feature type="short sequence motif" description="GXSXG" evidence="4">
    <location>
        <begin position="42"/>
        <end position="46"/>
    </location>
</feature>
<keyword evidence="3 4" id="KW-0443">Lipid metabolism</keyword>
<reference evidence="6 7" key="1">
    <citation type="submission" date="2019-03" db="EMBL/GenBank/DDBJ databases">
        <title>Genomic Encyclopedia of Type Strains, Phase III (KMG-III): the genomes of soil and plant-associated and newly described type strains.</title>
        <authorList>
            <person name="Whitman W."/>
        </authorList>
    </citation>
    <scope>NUCLEOTIDE SEQUENCE [LARGE SCALE GENOMIC DNA]</scope>
    <source>
        <strain evidence="6 7">CECT 7378</strain>
    </source>
</reference>
<dbReference type="EMBL" id="SNXC01000013">
    <property type="protein sequence ID" value="TDO96842.1"/>
    <property type="molecule type" value="Genomic_DNA"/>
</dbReference>
<organism evidence="6 7">
    <name type="scientific">Marinomonas balearica</name>
    <dbReference type="NCBI Taxonomy" id="491947"/>
    <lineage>
        <taxon>Bacteria</taxon>
        <taxon>Pseudomonadati</taxon>
        <taxon>Pseudomonadota</taxon>
        <taxon>Gammaproteobacteria</taxon>
        <taxon>Oceanospirillales</taxon>
        <taxon>Oceanospirillaceae</taxon>
        <taxon>Marinomonas</taxon>
    </lineage>
</organism>
<dbReference type="InterPro" id="IPR016035">
    <property type="entry name" value="Acyl_Trfase/lysoPLipase"/>
</dbReference>
<dbReference type="AlphaFoldDB" id="A0A4V3CG93"/>
<evidence type="ECO:0000256" key="1">
    <source>
        <dbReference type="ARBA" id="ARBA00022801"/>
    </source>
</evidence>
<dbReference type="InterPro" id="IPR002641">
    <property type="entry name" value="PNPLA_dom"/>
</dbReference>
<feature type="active site" description="Nucleophile" evidence="4">
    <location>
        <position position="44"/>
    </location>
</feature>
<dbReference type="PROSITE" id="PS51635">
    <property type="entry name" value="PNPLA"/>
    <property type="match status" value="1"/>
</dbReference>
<dbReference type="GO" id="GO:0016787">
    <property type="term" value="F:hydrolase activity"/>
    <property type="evidence" value="ECO:0007669"/>
    <property type="project" value="UniProtKB-UniRule"/>
</dbReference>
<evidence type="ECO:0000313" key="7">
    <source>
        <dbReference type="Proteomes" id="UP000294656"/>
    </source>
</evidence>
<dbReference type="Gene3D" id="3.40.1090.10">
    <property type="entry name" value="Cytosolic phospholipase A2 catalytic domain"/>
    <property type="match status" value="1"/>
</dbReference>
<dbReference type="RefSeq" id="WP_133504340.1">
    <property type="nucleotide sequence ID" value="NZ_SNXC01000013.1"/>
</dbReference>
<evidence type="ECO:0000259" key="5">
    <source>
        <dbReference type="PROSITE" id="PS51635"/>
    </source>
</evidence>
<feature type="short sequence motif" description="DGA/G" evidence="4">
    <location>
        <begin position="205"/>
        <end position="207"/>
    </location>
</feature>
<comment type="caution">
    <text evidence="4">Lacks conserved residue(s) required for the propagation of feature annotation.</text>
</comment>
<feature type="domain" description="PNPLA" evidence="5">
    <location>
        <begin position="6"/>
        <end position="221"/>
    </location>
</feature>
<comment type="caution">
    <text evidence="6">The sequence shown here is derived from an EMBL/GenBank/DDBJ whole genome shotgun (WGS) entry which is preliminary data.</text>
</comment>
<dbReference type="SUPFAM" id="SSF52151">
    <property type="entry name" value="FabD/lysophospholipase-like"/>
    <property type="match status" value="1"/>
</dbReference>
<keyword evidence="2 4" id="KW-0442">Lipid degradation</keyword>
<evidence type="ECO:0000256" key="2">
    <source>
        <dbReference type="ARBA" id="ARBA00022963"/>
    </source>
</evidence>
<accession>A0A4V3CG93</accession>
<dbReference type="OrthoDB" id="9798773at2"/>
<keyword evidence="7" id="KW-1185">Reference proteome</keyword>
<dbReference type="InterPro" id="IPR050301">
    <property type="entry name" value="NTE"/>
</dbReference>
<evidence type="ECO:0000313" key="6">
    <source>
        <dbReference type="EMBL" id="TDO96842.1"/>
    </source>
</evidence>
<dbReference type="Pfam" id="PF01734">
    <property type="entry name" value="Patatin"/>
    <property type="match status" value="1"/>
</dbReference>
<proteinExistence type="predicted"/>
<keyword evidence="1 4" id="KW-0378">Hydrolase</keyword>
<sequence>MSNSALILSGGGARAAYQVGVLSAVGKMFSKGQTLPFDILCGTSAGALNATMLATYSEDFRLATGQLSYVWKHLTHDQVYQVSRWPLTSSLTKSIISVFKKQTEGKSLSLMENTPLKHLLERYLQLNEVENSINQGRLKALVISAMNYSNGKSECFFQGDASCKEWRSEKHSGIKETLTHNHLLASSAIPILFPAQKIHNQYYGDGAIRQRSALSPALKLGATKLFIIGVSRNRKSDHIPQKNDVMVAPPSIAQITGQLMNSAFIDNLEDDIKSLSTINRLLSKSDQTGQYEKLKKTESLVISPSEELNDIAFEHIDTLPKPVYNALRHLGANSDAGMATAASYLLFSQPYLRALIQLGYKDAMWEKDRIEAFFLPKS</sequence>
<evidence type="ECO:0000256" key="3">
    <source>
        <dbReference type="ARBA" id="ARBA00023098"/>
    </source>
</evidence>
<evidence type="ECO:0000256" key="4">
    <source>
        <dbReference type="PROSITE-ProRule" id="PRU01161"/>
    </source>
</evidence>
<dbReference type="Proteomes" id="UP000294656">
    <property type="component" value="Unassembled WGS sequence"/>
</dbReference>
<dbReference type="PANTHER" id="PTHR14226">
    <property type="entry name" value="NEUROPATHY TARGET ESTERASE/SWISS CHEESE D.MELANOGASTER"/>
    <property type="match status" value="1"/>
</dbReference>
<protein>
    <submittedName>
        <fullName evidence="6">NTE family protein</fullName>
    </submittedName>
</protein>
<gene>
    <name evidence="6" type="ORF">DFP79_2611</name>
</gene>
<feature type="active site" description="Proton acceptor" evidence="4">
    <location>
        <position position="205"/>
    </location>
</feature>
<dbReference type="PANTHER" id="PTHR14226:SF57">
    <property type="entry name" value="BLR7027 PROTEIN"/>
    <property type="match status" value="1"/>
</dbReference>
<dbReference type="GO" id="GO:0016042">
    <property type="term" value="P:lipid catabolic process"/>
    <property type="evidence" value="ECO:0007669"/>
    <property type="project" value="UniProtKB-UniRule"/>
</dbReference>